<comment type="similarity">
    <text evidence="2">Belongs to the CASP family.</text>
</comment>
<evidence type="ECO:0000256" key="6">
    <source>
        <dbReference type="ARBA" id="ARBA00022989"/>
    </source>
</evidence>
<keyword evidence="8 10" id="KW-0175">Coiled coil</keyword>
<evidence type="ECO:0000256" key="2">
    <source>
        <dbReference type="ARBA" id="ARBA00006415"/>
    </source>
</evidence>
<dbReference type="InterPro" id="IPR012955">
    <property type="entry name" value="CASP_C"/>
</dbReference>
<accession>A0ABD3MZY5</accession>
<feature type="coiled-coil region" evidence="10">
    <location>
        <begin position="564"/>
        <end position="598"/>
    </location>
</feature>
<evidence type="ECO:0000259" key="13">
    <source>
        <dbReference type="Pfam" id="PF25398"/>
    </source>
</evidence>
<feature type="coiled-coil region" evidence="10">
    <location>
        <begin position="96"/>
        <end position="123"/>
    </location>
</feature>
<dbReference type="InterPro" id="IPR057476">
    <property type="entry name" value="Cux_N"/>
</dbReference>
<keyword evidence="7" id="KW-0333">Golgi apparatus</keyword>
<evidence type="ECO:0000256" key="1">
    <source>
        <dbReference type="ARBA" id="ARBA00004409"/>
    </source>
</evidence>
<evidence type="ECO:0000256" key="10">
    <source>
        <dbReference type="SAM" id="Coils"/>
    </source>
</evidence>
<dbReference type="AlphaFoldDB" id="A0ABD3MZY5"/>
<feature type="compositionally biased region" description="Pro residues" evidence="11">
    <location>
        <begin position="630"/>
        <end position="640"/>
    </location>
</feature>
<keyword evidence="9" id="KW-0472">Membrane</keyword>
<evidence type="ECO:0000256" key="8">
    <source>
        <dbReference type="ARBA" id="ARBA00023054"/>
    </source>
</evidence>
<protein>
    <recommendedName>
        <fullName evidence="3">Protein CASP</fullName>
    </recommendedName>
</protein>
<feature type="region of interest" description="Disordered" evidence="11">
    <location>
        <begin position="200"/>
        <end position="219"/>
    </location>
</feature>
<sequence>MAASSSSSSSTSYKSNNNNDGLSLLQSALTSWSKFNLPERRPQLESTAQSLLEAKETSLVARKQLGEFTKNLKRALKSAEDELLSSSNGGSIATLATETKSTIKHYQSEIDALTRRCKLAETTFLQLYHSLYECCCFDDVDDLSIVFEQAIQLLTSKDDQLNNLLRGMEELNDELEMGNEEKMQLRGELKEVERQLNEALKKGGGAKKSDGGIADGNEGGALSLAEREELIRLRSEVAEYEVEFRGLKNQDITIRKLESKIEELEQNREEEIQKELKKAQEELAESEGRRAAEALEREAITSRKLECVELQLRAERAGREASANQLLKAEDGLGEREAAWEAQRQILVQDAERLREELSEVGRERDNWRLKIEAMGKSPISGSSSYVVGDSAPPSSGAVLGSKLAEYLSERKAYEAEIAELSVTCNALREEVRVKEESISEERRCVLAKFVLPHLMSESVSLRMSIDALERERAFLANQVTALEMKVASAPSQDAVDKMRHELRILKRLEYNAVEFDHRDIDPEMTHPDTPCDDLESVLVAKLRKVEADLVRERREKCDGNKERDELKHKLNTVQTSLRDAEALVASLENDLQRAVATPTKPNRSALSDVPFGSTDPPNPNTLQRILDPKAPPISNPLPVPSATATAEKAHDDHSVATIVMAQRDRLRVRCDTLEMERDSFKRELQIQVEAAEALKTDNTKLYEKVRYLQSFNGGGNSKGGIRGRGSERDLDLEALEQRYEASVDPFRQFSRAERQRKFNEMSPMEKIVFIVAKTTLGSKEMRTALFFYVLAMHLLVFVTTYHWSHSSTCGSLHSHEALAHFHGGIPFENAPNASVEFANSSVGTD</sequence>
<dbReference type="Proteomes" id="UP001530293">
    <property type="component" value="Unassembled WGS sequence"/>
</dbReference>
<feature type="region of interest" description="Disordered" evidence="11">
    <location>
        <begin position="598"/>
        <end position="651"/>
    </location>
</feature>
<feature type="coiled-coil region" evidence="10">
    <location>
        <begin position="230"/>
        <end position="296"/>
    </location>
</feature>
<evidence type="ECO:0000313" key="14">
    <source>
        <dbReference type="EMBL" id="KAL3769434.1"/>
    </source>
</evidence>
<feature type="domain" description="CASP C-terminal" evidence="12">
    <location>
        <begin position="566"/>
        <end position="807"/>
    </location>
</feature>
<keyword evidence="5" id="KW-0812">Transmembrane</keyword>
<comment type="caution">
    <text evidence="14">The sequence shown here is derived from an EMBL/GenBank/DDBJ whole genome shotgun (WGS) entry which is preliminary data.</text>
</comment>
<evidence type="ECO:0000256" key="7">
    <source>
        <dbReference type="ARBA" id="ARBA00023034"/>
    </source>
</evidence>
<dbReference type="Pfam" id="PF08172">
    <property type="entry name" value="CASP_C"/>
    <property type="match status" value="1"/>
</dbReference>
<evidence type="ECO:0000256" key="11">
    <source>
        <dbReference type="SAM" id="MobiDB-lite"/>
    </source>
</evidence>
<evidence type="ECO:0000256" key="3">
    <source>
        <dbReference type="ARBA" id="ARBA00018691"/>
    </source>
</evidence>
<keyword evidence="4" id="KW-0813">Transport</keyword>
<dbReference type="PANTHER" id="PTHR14043:SF2">
    <property type="entry name" value="HOMEOBOX PROTEIN CUT"/>
    <property type="match status" value="1"/>
</dbReference>
<keyword evidence="6" id="KW-1133">Transmembrane helix</keyword>
<dbReference type="PANTHER" id="PTHR14043">
    <property type="entry name" value="CCAAT DISPLACEMENT PROTEIN-RELATED"/>
    <property type="match status" value="1"/>
</dbReference>
<feature type="domain" description="Cux N-terminal" evidence="13">
    <location>
        <begin position="25"/>
        <end position="134"/>
    </location>
</feature>
<dbReference type="GO" id="GO:0000139">
    <property type="term" value="C:Golgi membrane"/>
    <property type="evidence" value="ECO:0007669"/>
    <property type="project" value="UniProtKB-SubCell"/>
</dbReference>
<feature type="coiled-coil region" evidence="10">
    <location>
        <begin position="337"/>
        <end position="371"/>
    </location>
</feature>
<reference evidence="14 15" key="1">
    <citation type="submission" date="2024-10" db="EMBL/GenBank/DDBJ databases">
        <title>Updated reference genomes for cyclostephanoid diatoms.</title>
        <authorList>
            <person name="Roberts W.R."/>
            <person name="Alverson A.J."/>
        </authorList>
    </citation>
    <scope>NUCLEOTIDE SEQUENCE [LARGE SCALE GENOMIC DNA]</scope>
    <source>
        <strain evidence="14 15">AJA232-27</strain>
    </source>
</reference>
<keyword evidence="15" id="KW-1185">Reference proteome</keyword>
<dbReference type="EMBL" id="JALLBG020000055">
    <property type="protein sequence ID" value="KAL3769434.1"/>
    <property type="molecule type" value="Genomic_DNA"/>
</dbReference>
<evidence type="ECO:0000313" key="15">
    <source>
        <dbReference type="Proteomes" id="UP001530293"/>
    </source>
</evidence>
<gene>
    <name evidence="14" type="ORF">ACHAWU_008843</name>
</gene>
<feature type="coiled-coil region" evidence="10">
    <location>
        <begin position="404"/>
        <end position="438"/>
    </location>
</feature>
<organism evidence="14 15">
    <name type="scientific">Discostella pseudostelligera</name>
    <dbReference type="NCBI Taxonomy" id="259834"/>
    <lineage>
        <taxon>Eukaryota</taxon>
        <taxon>Sar</taxon>
        <taxon>Stramenopiles</taxon>
        <taxon>Ochrophyta</taxon>
        <taxon>Bacillariophyta</taxon>
        <taxon>Coscinodiscophyceae</taxon>
        <taxon>Thalassiosirophycidae</taxon>
        <taxon>Stephanodiscales</taxon>
        <taxon>Stephanodiscaceae</taxon>
        <taxon>Discostella</taxon>
    </lineage>
</organism>
<name>A0ABD3MZY5_9STRA</name>
<evidence type="ECO:0000259" key="12">
    <source>
        <dbReference type="Pfam" id="PF08172"/>
    </source>
</evidence>
<proteinExistence type="inferred from homology"/>
<comment type="subcellular location">
    <subcellularLocation>
        <location evidence="1">Golgi apparatus membrane</location>
        <topology evidence="1">Single-pass type IV membrane protein</topology>
    </subcellularLocation>
</comment>
<evidence type="ECO:0000256" key="4">
    <source>
        <dbReference type="ARBA" id="ARBA00022448"/>
    </source>
</evidence>
<evidence type="ECO:0000256" key="5">
    <source>
        <dbReference type="ARBA" id="ARBA00022692"/>
    </source>
</evidence>
<evidence type="ECO:0000256" key="9">
    <source>
        <dbReference type="ARBA" id="ARBA00023136"/>
    </source>
</evidence>
<dbReference type="Pfam" id="PF25398">
    <property type="entry name" value="CUX1_N"/>
    <property type="match status" value="1"/>
</dbReference>